<keyword evidence="3" id="KW-0732">Signal</keyword>
<keyword evidence="2" id="KW-0472">Membrane</keyword>
<dbReference type="InterPro" id="IPR032710">
    <property type="entry name" value="NTF2-like_dom_sf"/>
</dbReference>
<evidence type="ECO:0000313" key="5">
    <source>
        <dbReference type="Proteomes" id="UP001642484"/>
    </source>
</evidence>
<feature type="chain" id="PRO_5045082223" evidence="3">
    <location>
        <begin position="43"/>
        <end position="1349"/>
    </location>
</feature>
<dbReference type="Pfam" id="PF10184">
    <property type="entry name" value="DUF2358"/>
    <property type="match status" value="1"/>
</dbReference>
<dbReference type="PANTHER" id="PTHR34123:SF1">
    <property type="entry name" value="OS04G0578200 PROTEIN"/>
    <property type="match status" value="1"/>
</dbReference>
<dbReference type="InterPro" id="IPR018790">
    <property type="entry name" value="DUF2358"/>
</dbReference>
<feature type="compositionally biased region" description="Acidic residues" evidence="1">
    <location>
        <begin position="451"/>
        <end position="461"/>
    </location>
</feature>
<evidence type="ECO:0000256" key="1">
    <source>
        <dbReference type="SAM" id="MobiDB-lite"/>
    </source>
</evidence>
<sequence>MRSKFPICAKKRSIMVFRHPMAGRPFHGRLLLLLATVPLLRSNFVSQAAGRPRAAVRKSACAASGGTFEENREALKACLAREYRSFFRPFEADFYDEDVSFTDPLNQLKGQASYKANVEMLSGNSLIGNILFSDAFIDLHSVEEVPGEATRLRTRWTLGFAFKLLPWKPRALFSGVSEYTIDERNAKVLTQRDYWDTLSLEKEGEYVPEVPLSGLKDLVSQLLPDPLKPLEAQEPRVAEDAGWALLRRANVYRVYRDQSGDVFALAAPGYRGGLAGIRQEMKAKLAAGRATAASAPCRSRPLLTTEAATEIHFRVLDFRPPKGVPKESLPLFRAKHWSHLTGGSTKQALPVTFQLGWFEPANSWYRSLEGYQVFAERGACAMWLCPPEPEREKAQASANPKASSKLGVSTGKDQGYAATSSRHDRGKASDEKRKLLREGKASDEKRKLKESEEEEPPDETDPNLTEAAHTVRHTCDTWTEEEQKAHIRQRTCTDAGTSVVKSSRGGSTFRYVETEKQAVKNFDGTFWKNSTFVSRLVLWQHFLESLSIDNQTQQVQDIKTFTFAHRYCLPPERADNFFVEQLSSRQVASQAGRKAASDMSERQVVYSFLFVCTAGPMVTSLYFLYGAFYTDFSLDFLLPTAVTTSDRNWDIVIAVVTMLVGIGPPGSDRTEGWLLLVQLGQVWRPRPRGGKSAKRQKRRNQFAQGFSNQLENILSTADAASGEYIEALIQSELAAVIPVIFVIYNRDQKASLAKELSAVAAIDDQREVVRQYRDSGIFAIEVRNSWEDCKRQRAAVHSAPCPQAEDAELPKPFLVKPSNLKDLKVSCPEASRFYASEVRENVPLFKERVSILHMPGEVDEKNDLGDSSKALDEESDGYEPSLAPEGAAAPPDEEAVEHSSNHSILHLPKRADCPICQEAKQDAVPARWGFALMVSLGEVVVAYTVLIWYNAPLVDGKKKVPCLPIIRAVFMGLTYHLGSLAFGAVRGLGLLGGLSPGSSETTLSAPICYGGQLLLETFSIKVLSFDGKHGVVDMKAVGPQSGECIGSEFQTNDNKVTIDDKGCLGDSEYEVRYCPDQDHFIVKVEKPVEAEVILASQPCLVKEQLTDQRTSALPVFRTFVLACWGETLRGAYVMVAVNSDGYCKGADRAISLVARDFVAIGALEGSTFIFQAPDAMRLSTGRVDAKRLATGLETWERIGQGRERREMRLEGRTMSFLDMEPSAFSMDFNVIFIHPEVLRNAEALGNIAIPGLGGYFTYLLVTQLEQFSTPGEPDYIAQPKLIAAAGGLICLGVSVSFMAIFDTVSDAMLFAFMTDEDWRREHRLPPNPHIPETLGIEEGPQVGPRQLRC</sequence>
<feature type="region of interest" description="Disordered" evidence="1">
    <location>
        <begin position="856"/>
        <end position="901"/>
    </location>
</feature>
<evidence type="ECO:0000256" key="2">
    <source>
        <dbReference type="SAM" id="Phobius"/>
    </source>
</evidence>
<dbReference type="Proteomes" id="UP001642484">
    <property type="component" value="Unassembled WGS sequence"/>
</dbReference>
<reference evidence="4 5" key="1">
    <citation type="submission" date="2024-02" db="EMBL/GenBank/DDBJ databases">
        <authorList>
            <person name="Chen Y."/>
            <person name="Shah S."/>
            <person name="Dougan E. K."/>
            <person name="Thang M."/>
            <person name="Chan C."/>
        </authorList>
    </citation>
    <scope>NUCLEOTIDE SEQUENCE [LARGE SCALE GENOMIC DNA]</scope>
</reference>
<keyword evidence="2" id="KW-0812">Transmembrane</keyword>
<gene>
    <name evidence="4" type="ORF">CCMP2556_LOCUS8594</name>
</gene>
<accession>A0ABP0IXR4</accession>
<feature type="signal peptide" evidence="3">
    <location>
        <begin position="1"/>
        <end position="42"/>
    </location>
</feature>
<name>A0ABP0IXR4_9DINO</name>
<proteinExistence type="predicted"/>
<feature type="compositionally biased region" description="Basic and acidic residues" evidence="1">
    <location>
        <begin position="856"/>
        <end position="872"/>
    </location>
</feature>
<protein>
    <submittedName>
        <fullName evidence="4">Uncharacterized protein</fullName>
    </submittedName>
</protein>
<feature type="transmembrane region" description="Helical" evidence="2">
    <location>
        <begin position="963"/>
        <end position="985"/>
    </location>
</feature>
<keyword evidence="2" id="KW-1133">Transmembrane helix</keyword>
<feature type="region of interest" description="Disordered" evidence="1">
    <location>
        <begin position="391"/>
        <end position="468"/>
    </location>
</feature>
<keyword evidence="5" id="KW-1185">Reference proteome</keyword>
<comment type="caution">
    <text evidence="4">The sequence shown here is derived from an EMBL/GenBank/DDBJ whole genome shotgun (WGS) entry which is preliminary data.</text>
</comment>
<dbReference type="SUPFAM" id="SSF54427">
    <property type="entry name" value="NTF2-like"/>
    <property type="match status" value="1"/>
</dbReference>
<evidence type="ECO:0000313" key="4">
    <source>
        <dbReference type="EMBL" id="CAK9006845.1"/>
    </source>
</evidence>
<dbReference type="PANTHER" id="PTHR34123">
    <property type="entry name" value="OS04G0578200 PROTEIN"/>
    <property type="match status" value="1"/>
</dbReference>
<evidence type="ECO:0000256" key="3">
    <source>
        <dbReference type="SAM" id="SignalP"/>
    </source>
</evidence>
<feature type="transmembrane region" description="Helical" evidence="2">
    <location>
        <begin position="930"/>
        <end position="951"/>
    </location>
</feature>
<organism evidence="4 5">
    <name type="scientific">Durusdinium trenchii</name>
    <dbReference type="NCBI Taxonomy" id="1381693"/>
    <lineage>
        <taxon>Eukaryota</taxon>
        <taxon>Sar</taxon>
        <taxon>Alveolata</taxon>
        <taxon>Dinophyceae</taxon>
        <taxon>Suessiales</taxon>
        <taxon>Symbiodiniaceae</taxon>
        <taxon>Durusdinium</taxon>
    </lineage>
</organism>
<dbReference type="EMBL" id="CAXAMN010003903">
    <property type="protein sequence ID" value="CAK9006845.1"/>
    <property type="molecule type" value="Genomic_DNA"/>
</dbReference>
<feature type="compositionally biased region" description="Basic and acidic residues" evidence="1">
    <location>
        <begin position="421"/>
        <end position="450"/>
    </location>
</feature>